<evidence type="ECO:0000256" key="1">
    <source>
        <dbReference type="SAM" id="SignalP"/>
    </source>
</evidence>
<gene>
    <name evidence="2" type="ORF">SERLADRAFT_471766</name>
</gene>
<protein>
    <submittedName>
        <fullName evidence="2">Uncharacterized protein</fullName>
    </submittedName>
</protein>
<dbReference type="HOGENOM" id="CLU_083085_0_0_1"/>
<name>F8P1P6_SERL9</name>
<feature type="chain" id="PRO_5003381802" evidence="1">
    <location>
        <begin position="26"/>
        <end position="237"/>
    </location>
</feature>
<dbReference type="OrthoDB" id="3249523at2759"/>
<accession>F8P1P6</accession>
<keyword evidence="1" id="KW-0732">Signal</keyword>
<feature type="signal peptide" evidence="1">
    <location>
        <begin position="1"/>
        <end position="25"/>
    </location>
</feature>
<dbReference type="GeneID" id="18820017"/>
<sequence length="237" mass="24998">MFPGNKVQLMSATFLLALLSSPTVATIAGRSSGEATCDDAEVVSSTTISVNGKEVVHTTYSCPSIARRATRDLPTYVCGQLCDYACSAPASNPLPPISEDCGMIQDAILLYAGSIDPTFVVDAGGIEQLTYGTCIFYFGNLSTEPIEYCWDNLSSTASSGETACFPPIQPVQSLALCIPSSGAWEVGEWGTLEHLASLNSKLTSQLGKGSPIGISLYITRSQLIQYVPTMSMVAALV</sequence>
<dbReference type="RefSeq" id="XP_007320315.1">
    <property type="nucleotide sequence ID" value="XM_007320253.1"/>
</dbReference>
<evidence type="ECO:0000313" key="2">
    <source>
        <dbReference type="EMBL" id="EGO23075.1"/>
    </source>
</evidence>
<dbReference type="Proteomes" id="UP000008064">
    <property type="component" value="Unassembled WGS sequence"/>
</dbReference>
<dbReference type="AlphaFoldDB" id="F8P1P6"/>
<proteinExistence type="predicted"/>
<dbReference type="KEGG" id="sla:SERLADRAFT_471766"/>
<dbReference type="EMBL" id="GL945436">
    <property type="protein sequence ID" value="EGO23075.1"/>
    <property type="molecule type" value="Genomic_DNA"/>
</dbReference>
<feature type="non-terminal residue" evidence="2">
    <location>
        <position position="237"/>
    </location>
</feature>
<reference evidence="2" key="1">
    <citation type="submission" date="2011-04" db="EMBL/GenBank/DDBJ databases">
        <title>Evolution of plant cell wall degrading machinery underlies the functional diversity of forest fungi.</title>
        <authorList>
            <consortium name="US DOE Joint Genome Institute (JGI-PGF)"/>
            <person name="Eastwood D.C."/>
            <person name="Floudas D."/>
            <person name="Binder M."/>
            <person name="Majcherczyk A."/>
            <person name="Schneider P."/>
            <person name="Aerts A."/>
            <person name="Asiegbu F.O."/>
            <person name="Baker S.E."/>
            <person name="Barry K."/>
            <person name="Bendiksby M."/>
            <person name="Blumentritt M."/>
            <person name="Coutinho P.M."/>
            <person name="Cullen D."/>
            <person name="Cullen D."/>
            <person name="Gathman A."/>
            <person name="Goodell B."/>
            <person name="Henrissat B."/>
            <person name="Ihrmark K."/>
            <person name="Kauserud H."/>
            <person name="Kohler A."/>
            <person name="LaButti K."/>
            <person name="Lapidus A."/>
            <person name="Lavin J.L."/>
            <person name="Lee Y.-H."/>
            <person name="Lindquist E."/>
            <person name="Lilly W."/>
            <person name="Lucas S."/>
            <person name="Morin E."/>
            <person name="Murat C."/>
            <person name="Oguiza J.A."/>
            <person name="Park J."/>
            <person name="Pisabarro A.G."/>
            <person name="Riley R."/>
            <person name="Rosling A."/>
            <person name="Salamov A."/>
            <person name="Schmidt O."/>
            <person name="Schmutz J."/>
            <person name="Skrede I."/>
            <person name="Stenlid J."/>
            <person name="Wiebenga A."/>
            <person name="Xie X."/>
            <person name="Kues U."/>
            <person name="Hibbett D.S."/>
            <person name="Hoffmeister D."/>
            <person name="Hogberg N."/>
            <person name="Martin F."/>
            <person name="Grigoriev I.V."/>
            <person name="Watkinson S.C."/>
        </authorList>
    </citation>
    <scope>NUCLEOTIDE SEQUENCE</scope>
    <source>
        <strain evidence="2">S7.9</strain>
    </source>
</reference>
<organism>
    <name type="scientific">Serpula lacrymans var. lacrymans (strain S7.9)</name>
    <name type="common">Dry rot fungus</name>
    <dbReference type="NCBI Taxonomy" id="578457"/>
    <lineage>
        <taxon>Eukaryota</taxon>
        <taxon>Fungi</taxon>
        <taxon>Dikarya</taxon>
        <taxon>Basidiomycota</taxon>
        <taxon>Agaricomycotina</taxon>
        <taxon>Agaricomycetes</taxon>
        <taxon>Agaricomycetidae</taxon>
        <taxon>Boletales</taxon>
        <taxon>Coniophorineae</taxon>
        <taxon>Serpulaceae</taxon>
        <taxon>Serpula</taxon>
    </lineage>
</organism>